<feature type="binding site" evidence="9">
    <location>
        <position position="81"/>
    </location>
    <ligand>
        <name>Ca(2+)</name>
        <dbReference type="ChEBI" id="CHEBI:29108"/>
        <label>1</label>
    </ligand>
</feature>
<comment type="caution">
    <text evidence="14">The sequence shown here is derived from an EMBL/GenBank/DDBJ whole genome shotgun (WGS) entry which is preliminary data.</text>
</comment>
<evidence type="ECO:0000256" key="12">
    <source>
        <dbReference type="RuleBase" id="RU363051"/>
    </source>
</evidence>
<feature type="site" description="Transition state stabilizer" evidence="10">
    <location>
        <position position="76"/>
    </location>
</feature>
<keyword evidence="5 12" id="KW-0560">Oxidoreductase</keyword>
<dbReference type="SUPFAM" id="SSF48113">
    <property type="entry name" value="Heme-dependent peroxidases"/>
    <property type="match status" value="1"/>
</dbReference>
<reference evidence="14" key="1">
    <citation type="submission" date="2021-07" db="EMBL/GenBank/DDBJ databases">
        <authorList>
            <person name="Durling M."/>
        </authorList>
    </citation>
    <scope>NUCLEOTIDE SEQUENCE</scope>
</reference>
<keyword evidence="9 12" id="KW-0106">Calcium</keyword>
<gene>
    <name evidence="14" type="ORF">HYALB_00007826</name>
</gene>
<dbReference type="Gene3D" id="1.10.520.10">
    <property type="match status" value="1"/>
</dbReference>
<feature type="binding site" evidence="9">
    <location>
        <position position="229"/>
    </location>
    <ligand>
        <name>Ca(2+)</name>
        <dbReference type="ChEBI" id="CHEBI:29108"/>
        <label>2</label>
    </ligand>
</feature>
<evidence type="ECO:0000256" key="2">
    <source>
        <dbReference type="ARBA" id="ARBA00022559"/>
    </source>
</evidence>
<dbReference type="GO" id="GO:0042744">
    <property type="term" value="P:hydrogen peroxide catabolic process"/>
    <property type="evidence" value="ECO:0007669"/>
    <property type="project" value="TreeGrafter"/>
</dbReference>
<feature type="binding site" evidence="9">
    <location>
        <position position="94"/>
    </location>
    <ligand>
        <name>Ca(2+)</name>
        <dbReference type="ChEBI" id="CHEBI:29108"/>
        <label>1</label>
    </ligand>
</feature>
<evidence type="ECO:0000256" key="3">
    <source>
        <dbReference type="ARBA" id="ARBA00022617"/>
    </source>
</evidence>
<keyword evidence="3 9" id="KW-0349">Heme</keyword>
<evidence type="ECO:0000256" key="4">
    <source>
        <dbReference type="ARBA" id="ARBA00022723"/>
    </source>
</evidence>
<dbReference type="EC" id="1.11.1.-" evidence="12"/>
<protein>
    <recommendedName>
        <fullName evidence="12">Peroxidase</fullName>
        <ecNumber evidence="12">1.11.1.-</ecNumber>
    </recommendedName>
</protein>
<feature type="binding site" evidence="9">
    <location>
        <position position="210"/>
    </location>
    <ligand>
        <name>Ca(2+)</name>
        <dbReference type="ChEBI" id="CHEBI:29108"/>
        <label>2</label>
    </ligand>
</feature>
<dbReference type="PRINTS" id="PR00458">
    <property type="entry name" value="PEROXIDASE"/>
</dbReference>
<dbReference type="InterPro" id="IPR010255">
    <property type="entry name" value="Haem_peroxidase_sf"/>
</dbReference>
<keyword evidence="7" id="KW-0325">Glycoprotein</keyword>
<evidence type="ECO:0000256" key="6">
    <source>
        <dbReference type="ARBA" id="ARBA00023004"/>
    </source>
</evidence>
<dbReference type="Pfam" id="PF00141">
    <property type="entry name" value="peroxidase"/>
    <property type="match status" value="1"/>
</dbReference>
<dbReference type="Gene3D" id="1.10.420.10">
    <property type="entry name" value="Peroxidase, domain 2"/>
    <property type="match status" value="1"/>
</dbReference>
<evidence type="ECO:0000313" key="14">
    <source>
        <dbReference type="EMBL" id="CAG8971910.1"/>
    </source>
</evidence>
<keyword evidence="12" id="KW-0732">Signal</keyword>
<feature type="binding site" evidence="9">
    <location>
        <position position="227"/>
    </location>
    <ligand>
        <name>Ca(2+)</name>
        <dbReference type="ChEBI" id="CHEBI:29108"/>
        <label>2</label>
    </ligand>
</feature>
<dbReference type="GO" id="GO:0000302">
    <property type="term" value="P:response to reactive oxygen species"/>
    <property type="evidence" value="ECO:0007669"/>
    <property type="project" value="TreeGrafter"/>
</dbReference>
<dbReference type="PANTHER" id="PTHR31356:SF66">
    <property type="entry name" value="CATALASE-PEROXIDASE"/>
    <property type="match status" value="1"/>
</dbReference>
<sequence length="326" mass="34400">MYFTPTALAILAVGGANAFSFPESVESTFNKLVGRKGGSDGCPKVWNSISSEFVTMFTDTSVSPAQCNDDARAAIRLAFHDCGAYKKSQGKVGGCDGSIILSTGNDELQRGENNGLQDISAKVWALQKKYVKQDSSVTVADTIQMAGAVAIVVCPGGPQMKLFMGRKDSTTPAPDGLLPDVHASAASLNQLFLDKGFSSAELAALLGAHSTSKAFHQPDIPAGAYQDSTPGIWDVKYYAETYNPPQGVVPFASDKVLANYADVGAEFKKFVGNAGRWNGKFADAMTHMSQLGAGQAANIDCTQYVPKGKSAGNKRGMMGASMFHKP</sequence>
<dbReference type="PANTHER" id="PTHR31356">
    <property type="entry name" value="THYLAKOID LUMENAL 29 KDA PROTEIN, CHLOROPLASTIC-RELATED"/>
    <property type="match status" value="1"/>
</dbReference>
<accession>A0A9N9PXN6</accession>
<evidence type="ECO:0000259" key="13">
    <source>
        <dbReference type="PROSITE" id="PS50873"/>
    </source>
</evidence>
<comment type="similarity">
    <text evidence="1 12">Belongs to the peroxidase family. Ligninase subfamily.</text>
</comment>
<comment type="cofactor">
    <cofactor evidence="9 12">
        <name>Ca(2+)</name>
        <dbReference type="ChEBI" id="CHEBI:29108"/>
    </cofactor>
    <text evidence="9 12">Binds 2 calcium ions per subunit.</text>
</comment>
<keyword evidence="4 9" id="KW-0479">Metal-binding</keyword>
<dbReference type="PROSITE" id="PS50873">
    <property type="entry name" value="PEROXIDASE_4"/>
    <property type="match status" value="1"/>
</dbReference>
<feature type="signal peptide" evidence="12">
    <location>
        <begin position="1"/>
        <end position="18"/>
    </location>
</feature>
<dbReference type="FunFam" id="1.10.520.10:FF:000021">
    <property type="entry name" value="Peroxidase"/>
    <property type="match status" value="1"/>
</dbReference>
<evidence type="ECO:0000256" key="5">
    <source>
        <dbReference type="ARBA" id="ARBA00023002"/>
    </source>
</evidence>
<evidence type="ECO:0000256" key="1">
    <source>
        <dbReference type="ARBA" id="ARBA00006089"/>
    </source>
</evidence>
<dbReference type="GO" id="GO:0034599">
    <property type="term" value="P:cellular response to oxidative stress"/>
    <property type="evidence" value="ECO:0007669"/>
    <property type="project" value="InterPro"/>
</dbReference>
<feature type="binding site" description="axial binding residue" evidence="9">
    <location>
        <position position="209"/>
    </location>
    <ligand>
        <name>heme b</name>
        <dbReference type="ChEBI" id="CHEBI:60344"/>
    </ligand>
    <ligandPart>
        <name>Fe</name>
        <dbReference type="ChEBI" id="CHEBI:18248"/>
    </ligandPart>
</feature>
<feature type="disulfide bond" evidence="11">
    <location>
        <begin position="67"/>
        <end position="154"/>
    </location>
</feature>
<evidence type="ECO:0000256" key="10">
    <source>
        <dbReference type="PIRSR" id="PIRSR601621-3"/>
    </source>
</evidence>
<keyword evidence="11" id="KW-1015">Disulfide bond</keyword>
<evidence type="ECO:0000256" key="9">
    <source>
        <dbReference type="PIRSR" id="PIRSR601621-2"/>
    </source>
</evidence>
<dbReference type="OrthoDB" id="2113341at2759"/>
<feature type="active site" description="Proton acceptor" evidence="8">
    <location>
        <position position="80"/>
    </location>
</feature>
<feature type="chain" id="PRO_5040534033" description="Peroxidase" evidence="12">
    <location>
        <begin position="19"/>
        <end position="326"/>
    </location>
</feature>
<keyword evidence="15" id="KW-1185">Reference proteome</keyword>
<dbReference type="PROSITE" id="PS00436">
    <property type="entry name" value="PEROXIDASE_2"/>
    <property type="match status" value="1"/>
</dbReference>
<dbReference type="Proteomes" id="UP000701801">
    <property type="component" value="Unassembled WGS sequence"/>
</dbReference>
<feature type="binding site" evidence="9">
    <location>
        <position position="98"/>
    </location>
    <ligand>
        <name>Ca(2+)</name>
        <dbReference type="ChEBI" id="CHEBI:29108"/>
        <label>1</label>
    </ligand>
</feature>
<keyword evidence="2 12" id="KW-0575">Peroxidase</keyword>
<evidence type="ECO:0000256" key="7">
    <source>
        <dbReference type="ARBA" id="ARBA00023180"/>
    </source>
</evidence>
<keyword evidence="6 9" id="KW-0408">Iron</keyword>
<name>A0A9N9PXN6_9HELO</name>
<dbReference type="GO" id="GO:0004601">
    <property type="term" value="F:peroxidase activity"/>
    <property type="evidence" value="ECO:0007669"/>
    <property type="project" value="UniProtKB-KW"/>
</dbReference>
<feature type="domain" description="Plant heme peroxidase family profile" evidence="13">
    <location>
        <begin position="71"/>
        <end position="214"/>
    </location>
</feature>
<dbReference type="GO" id="GO:0020037">
    <property type="term" value="F:heme binding"/>
    <property type="evidence" value="ECO:0007669"/>
    <property type="project" value="UniProtKB-UniRule"/>
</dbReference>
<organism evidence="14 15">
    <name type="scientific">Hymenoscyphus albidus</name>
    <dbReference type="NCBI Taxonomy" id="595503"/>
    <lineage>
        <taxon>Eukaryota</taxon>
        <taxon>Fungi</taxon>
        <taxon>Dikarya</taxon>
        <taxon>Ascomycota</taxon>
        <taxon>Pezizomycotina</taxon>
        <taxon>Leotiomycetes</taxon>
        <taxon>Helotiales</taxon>
        <taxon>Helotiaceae</taxon>
        <taxon>Hymenoscyphus</taxon>
    </lineage>
</organism>
<evidence type="ECO:0000256" key="8">
    <source>
        <dbReference type="PIRSR" id="PIRSR601621-1"/>
    </source>
</evidence>
<feature type="binding site" evidence="9">
    <location>
        <position position="96"/>
    </location>
    <ligand>
        <name>Ca(2+)</name>
        <dbReference type="ChEBI" id="CHEBI:29108"/>
        <label>1</label>
    </ligand>
</feature>
<dbReference type="InterPro" id="IPR001621">
    <property type="entry name" value="Ligninase"/>
</dbReference>
<dbReference type="InterPro" id="IPR002016">
    <property type="entry name" value="Haem_peroxidase"/>
</dbReference>
<dbReference type="GO" id="GO:0046872">
    <property type="term" value="F:metal ion binding"/>
    <property type="evidence" value="ECO:0007669"/>
    <property type="project" value="UniProtKB-UniRule"/>
</dbReference>
<dbReference type="InterPro" id="IPR019794">
    <property type="entry name" value="Peroxidases_AS"/>
</dbReference>
<evidence type="ECO:0000256" key="11">
    <source>
        <dbReference type="PIRSR" id="PIRSR601621-4"/>
    </source>
</evidence>
<proteinExistence type="inferred from homology"/>
<feature type="binding site" evidence="9">
    <location>
        <position position="234"/>
    </location>
    <ligand>
        <name>Ca(2+)</name>
        <dbReference type="ChEBI" id="CHEBI:29108"/>
        <label>2</label>
    </ligand>
</feature>
<dbReference type="InterPro" id="IPR044831">
    <property type="entry name" value="Ccp1-like"/>
</dbReference>
<evidence type="ECO:0000313" key="15">
    <source>
        <dbReference type="Proteomes" id="UP000701801"/>
    </source>
</evidence>
<comment type="cofactor">
    <cofactor evidence="9">
        <name>heme b</name>
        <dbReference type="ChEBI" id="CHEBI:60344"/>
    </cofactor>
    <text evidence="9">Binds 1 heme b (iron(II)-protoporphyrin IX) group per subunit.</text>
</comment>
<dbReference type="EMBL" id="CAJVRM010000029">
    <property type="protein sequence ID" value="CAG8971910.1"/>
    <property type="molecule type" value="Genomic_DNA"/>
</dbReference>
<dbReference type="AlphaFoldDB" id="A0A9N9PXN6"/>
<dbReference type="PRINTS" id="PR00462">
    <property type="entry name" value="LIGNINASE"/>
</dbReference>